<dbReference type="GO" id="GO:0016020">
    <property type="term" value="C:membrane"/>
    <property type="evidence" value="ECO:0007669"/>
    <property type="project" value="UniProtKB-SubCell"/>
</dbReference>
<dbReference type="OrthoDB" id="6133115at2759"/>
<keyword evidence="6 8" id="KW-0472">Membrane</keyword>
<feature type="transmembrane region" description="Helical" evidence="8">
    <location>
        <begin position="92"/>
        <end position="113"/>
    </location>
</feature>
<dbReference type="InterPro" id="IPR036259">
    <property type="entry name" value="MFS_trans_sf"/>
</dbReference>
<dbReference type="GO" id="GO:0005351">
    <property type="term" value="F:carbohydrate:proton symporter activity"/>
    <property type="evidence" value="ECO:0007669"/>
    <property type="project" value="TreeGrafter"/>
</dbReference>
<evidence type="ECO:0000256" key="3">
    <source>
        <dbReference type="ARBA" id="ARBA00022448"/>
    </source>
</evidence>
<keyword evidence="11" id="KW-1185">Reference proteome</keyword>
<dbReference type="PRINTS" id="PR00171">
    <property type="entry name" value="SUGRTRNSPORT"/>
</dbReference>
<dbReference type="InParanoid" id="A0A1V8SEX5"/>
<dbReference type="PROSITE" id="PS00216">
    <property type="entry name" value="SUGAR_TRANSPORT_1"/>
    <property type="match status" value="1"/>
</dbReference>
<feature type="transmembrane region" description="Helical" evidence="8">
    <location>
        <begin position="369"/>
        <end position="392"/>
    </location>
</feature>
<accession>A0A1V8SEX5</accession>
<dbReference type="PROSITE" id="PS50850">
    <property type="entry name" value="MFS"/>
    <property type="match status" value="1"/>
</dbReference>
<dbReference type="InterPro" id="IPR020846">
    <property type="entry name" value="MFS_dom"/>
</dbReference>
<feature type="transmembrane region" description="Helical" evidence="8">
    <location>
        <begin position="467"/>
        <end position="487"/>
    </location>
</feature>
<dbReference type="STRING" id="1507870.A0A1V8SEX5"/>
<comment type="similarity">
    <text evidence="2 7">Belongs to the major facilitator superfamily. Sugar transporter (TC 2.A.1.1) family.</text>
</comment>
<sequence>MNDKYEATHDDDLGKGPVVKEANVHSVALTEALEARKPKLWSRSMIQLYLIMGVGYLVSTLNGYDSSLMGAINAMEGYQKTFGLTGEGSSTGIIFIIYNCGQIAAFPFCGFFADGYGRRVCMFVGCALVIVGTVIQATAHETGQFIGGRFVLGFGASIASAAGPAYTVELAHPAYRGTMAGLYNVCWWLGNILAGWTTYGTNLHFPGSAWAWRVPTITQCLLPGIVMCLVMFFPESPRWLIMKDRREEAIAVLAKYHGEGDRNSPLVELQVREIVEDMSSATDNNPWWQFKELFNTRAARYRLYLVICMAFFGQWSGNNVASYFMPAMLKSAGILDTNRQLLINAINPIFSMLAAIYGATLLDKLGRRVMLMGGLVGALFSYVLLTAFTAVSAEKPNLAYGTIVAIFLFGVFFAWGWTPLQTLYAVEVLENRTRAKGSGLNFLFLNVAMVVNTYGISVGIAKIGWKLYLVYIVWICVELVTIFFFFVETKGRSLEELSEIFEAKNPRKASTRKVKVAVTENGTVLETES</sequence>
<dbReference type="NCBIfam" id="TIGR00879">
    <property type="entry name" value="SP"/>
    <property type="match status" value="1"/>
</dbReference>
<feature type="transmembrane region" description="Helical" evidence="8">
    <location>
        <begin position="439"/>
        <end position="461"/>
    </location>
</feature>
<feature type="transmembrane region" description="Helical" evidence="8">
    <location>
        <begin position="398"/>
        <end position="418"/>
    </location>
</feature>
<evidence type="ECO:0000313" key="11">
    <source>
        <dbReference type="Proteomes" id="UP000192596"/>
    </source>
</evidence>
<evidence type="ECO:0000256" key="6">
    <source>
        <dbReference type="ARBA" id="ARBA00023136"/>
    </source>
</evidence>
<keyword evidence="3 7" id="KW-0813">Transport</keyword>
<proteinExistence type="inferred from homology"/>
<dbReference type="PANTHER" id="PTHR48022">
    <property type="entry name" value="PLASTIDIC GLUCOSE TRANSPORTER 4"/>
    <property type="match status" value="1"/>
</dbReference>
<dbReference type="Pfam" id="PF00083">
    <property type="entry name" value="Sugar_tr"/>
    <property type="match status" value="1"/>
</dbReference>
<feature type="transmembrane region" description="Helical" evidence="8">
    <location>
        <begin position="341"/>
        <end position="362"/>
    </location>
</feature>
<dbReference type="EMBL" id="NAJO01000054">
    <property type="protein sequence ID" value="OQN97381.1"/>
    <property type="molecule type" value="Genomic_DNA"/>
</dbReference>
<protein>
    <recommendedName>
        <fullName evidence="9">Major facilitator superfamily (MFS) profile domain-containing protein</fullName>
    </recommendedName>
</protein>
<feature type="transmembrane region" description="Helical" evidence="8">
    <location>
        <begin position="301"/>
        <end position="321"/>
    </location>
</feature>
<dbReference type="FunFam" id="1.20.1250.20:FF:000217">
    <property type="entry name" value="MFS lactose permease, putative"/>
    <property type="match status" value="1"/>
</dbReference>
<dbReference type="Proteomes" id="UP000192596">
    <property type="component" value="Unassembled WGS sequence"/>
</dbReference>
<keyword evidence="4 8" id="KW-0812">Transmembrane</keyword>
<evidence type="ECO:0000256" key="7">
    <source>
        <dbReference type="RuleBase" id="RU003346"/>
    </source>
</evidence>
<feature type="transmembrane region" description="Helical" evidence="8">
    <location>
        <begin position="145"/>
        <end position="168"/>
    </location>
</feature>
<comment type="subcellular location">
    <subcellularLocation>
        <location evidence="1">Membrane</location>
        <topology evidence="1">Multi-pass membrane protein</topology>
    </subcellularLocation>
</comment>
<dbReference type="PANTHER" id="PTHR48022:SF70">
    <property type="entry name" value="MONOSACCHARIDE TRANSPORTER, PUTATIVE (AFU_ORTHOLOGUE AFUA_5G14540)-RELATED"/>
    <property type="match status" value="1"/>
</dbReference>
<feature type="transmembrane region" description="Helical" evidence="8">
    <location>
        <begin position="211"/>
        <end position="233"/>
    </location>
</feature>
<gene>
    <name evidence="10" type="ORF">B0A48_16540</name>
</gene>
<name>A0A1V8SEX5_9PEZI</name>
<dbReference type="AlphaFoldDB" id="A0A1V8SEX5"/>
<dbReference type="SUPFAM" id="SSF103473">
    <property type="entry name" value="MFS general substrate transporter"/>
    <property type="match status" value="1"/>
</dbReference>
<evidence type="ECO:0000256" key="4">
    <source>
        <dbReference type="ARBA" id="ARBA00022692"/>
    </source>
</evidence>
<dbReference type="InterPro" id="IPR005828">
    <property type="entry name" value="MFS_sugar_transport-like"/>
</dbReference>
<feature type="transmembrane region" description="Helical" evidence="8">
    <location>
        <begin position="180"/>
        <end position="199"/>
    </location>
</feature>
<feature type="transmembrane region" description="Helical" evidence="8">
    <location>
        <begin position="46"/>
        <end position="64"/>
    </location>
</feature>
<comment type="caution">
    <text evidence="10">The sequence shown here is derived from an EMBL/GenBank/DDBJ whole genome shotgun (WGS) entry which is preliminary data.</text>
</comment>
<reference evidence="11" key="1">
    <citation type="submission" date="2017-03" db="EMBL/GenBank/DDBJ databases">
        <title>Genomes of endolithic fungi from Antarctica.</title>
        <authorList>
            <person name="Coleine C."/>
            <person name="Masonjones S."/>
            <person name="Stajich J.E."/>
        </authorList>
    </citation>
    <scope>NUCLEOTIDE SEQUENCE [LARGE SCALE GENOMIC DNA]</scope>
    <source>
        <strain evidence="11">CCFEE 5527</strain>
    </source>
</reference>
<evidence type="ECO:0000313" key="10">
    <source>
        <dbReference type="EMBL" id="OQN97381.1"/>
    </source>
</evidence>
<evidence type="ECO:0000259" key="9">
    <source>
        <dbReference type="PROSITE" id="PS50850"/>
    </source>
</evidence>
<evidence type="ECO:0000256" key="8">
    <source>
        <dbReference type="SAM" id="Phobius"/>
    </source>
</evidence>
<evidence type="ECO:0000256" key="2">
    <source>
        <dbReference type="ARBA" id="ARBA00010992"/>
    </source>
</evidence>
<evidence type="ECO:0000256" key="1">
    <source>
        <dbReference type="ARBA" id="ARBA00004141"/>
    </source>
</evidence>
<organism evidence="10 11">
    <name type="scientific">Cryoendolithus antarcticus</name>
    <dbReference type="NCBI Taxonomy" id="1507870"/>
    <lineage>
        <taxon>Eukaryota</taxon>
        <taxon>Fungi</taxon>
        <taxon>Dikarya</taxon>
        <taxon>Ascomycota</taxon>
        <taxon>Pezizomycotina</taxon>
        <taxon>Dothideomycetes</taxon>
        <taxon>Dothideomycetidae</taxon>
        <taxon>Cladosporiales</taxon>
        <taxon>Cladosporiaceae</taxon>
        <taxon>Cryoendolithus</taxon>
    </lineage>
</organism>
<feature type="transmembrane region" description="Helical" evidence="8">
    <location>
        <begin position="120"/>
        <end position="139"/>
    </location>
</feature>
<keyword evidence="5 8" id="KW-1133">Transmembrane helix</keyword>
<dbReference type="InterPro" id="IPR005829">
    <property type="entry name" value="Sugar_transporter_CS"/>
</dbReference>
<dbReference type="InterPro" id="IPR003663">
    <property type="entry name" value="Sugar/inositol_transpt"/>
</dbReference>
<dbReference type="Gene3D" id="1.20.1250.20">
    <property type="entry name" value="MFS general substrate transporter like domains"/>
    <property type="match status" value="1"/>
</dbReference>
<dbReference type="InterPro" id="IPR050360">
    <property type="entry name" value="MFS_Sugar_Transporters"/>
</dbReference>
<evidence type="ECO:0000256" key="5">
    <source>
        <dbReference type="ARBA" id="ARBA00022989"/>
    </source>
</evidence>
<feature type="domain" description="Major facilitator superfamily (MFS) profile" evidence="9">
    <location>
        <begin position="51"/>
        <end position="490"/>
    </location>
</feature>